<dbReference type="AlphaFoldDB" id="A0A4R7KAY8"/>
<dbReference type="Proteomes" id="UP000295325">
    <property type="component" value="Unassembled WGS sequence"/>
</dbReference>
<feature type="chain" id="PRO_5039101772" evidence="1">
    <location>
        <begin position="24"/>
        <end position="259"/>
    </location>
</feature>
<dbReference type="OrthoDB" id="1809866at2"/>
<gene>
    <name evidence="2" type="ORF">EDD71_1199</name>
</gene>
<reference evidence="2 3" key="1">
    <citation type="submission" date="2019-03" db="EMBL/GenBank/DDBJ databases">
        <title>Genomic Encyclopedia of Type Strains, Phase IV (KMG-IV): sequencing the most valuable type-strain genomes for metagenomic binning, comparative biology and taxonomic classification.</title>
        <authorList>
            <person name="Goeker M."/>
        </authorList>
    </citation>
    <scope>NUCLEOTIDE SEQUENCE [LARGE SCALE GENOMIC DNA]</scope>
    <source>
        <strain evidence="2 3">DSM 24455</strain>
    </source>
</reference>
<keyword evidence="1" id="KW-0732">Signal</keyword>
<evidence type="ECO:0000313" key="3">
    <source>
        <dbReference type="Proteomes" id="UP000295325"/>
    </source>
</evidence>
<comment type="caution">
    <text evidence="2">The sequence shown here is derived from an EMBL/GenBank/DDBJ whole genome shotgun (WGS) entry which is preliminary data.</text>
</comment>
<accession>A0A4R7KAY8</accession>
<protein>
    <submittedName>
        <fullName evidence="2">Uncharacterized protein</fullName>
    </submittedName>
</protein>
<keyword evidence="3" id="KW-1185">Reference proteome</keyword>
<dbReference type="RefSeq" id="WP_133628719.1">
    <property type="nucleotide sequence ID" value="NZ_SOAZ01000019.1"/>
</dbReference>
<evidence type="ECO:0000256" key="1">
    <source>
        <dbReference type="SAM" id="SignalP"/>
    </source>
</evidence>
<sequence>MKRKNYIIAVLTLLLALFPVVNAVAKSNQPKIKENKQITDLNELYNRAVKGVSDKQEKHAEKWIFKNHTTNEIVEVDALSTTQILKSVITNDYEEITYATTTFLAPEDTVNFTDGLISNDSTMSEVVALSEPYGEANKWDSTYGVKAYSTKVYTVITYAGKEAVKMSRVYGGWYVADTTIRLEMRHVWYGQNGTSAYDGSYVNDQVRNYYPAYDTWDYSVDSGWTPIKRDASMSVGVNSEVNLVRGSSVWSLYLQNWIR</sequence>
<evidence type="ECO:0000313" key="2">
    <source>
        <dbReference type="EMBL" id="TDT51279.1"/>
    </source>
</evidence>
<organism evidence="2 3">
    <name type="scientific">Fonticella tunisiensis</name>
    <dbReference type="NCBI Taxonomy" id="1096341"/>
    <lineage>
        <taxon>Bacteria</taxon>
        <taxon>Bacillati</taxon>
        <taxon>Bacillota</taxon>
        <taxon>Clostridia</taxon>
        <taxon>Eubacteriales</taxon>
        <taxon>Clostridiaceae</taxon>
        <taxon>Fonticella</taxon>
    </lineage>
</organism>
<dbReference type="EMBL" id="SOAZ01000019">
    <property type="protein sequence ID" value="TDT51279.1"/>
    <property type="molecule type" value="Genomic_DNA"/>
</dbReference>
<name>A0A4R7KAY8_9CLOT</name>
<feature type="signal peptide" evidence="1">
    <location>
        <begin position="1"/>
        <end position="23"/>
    </location>
</feature>
<proteinExistence type="predicted"/>